<sequence>MSARKTLDIDFITLRKIRAVDPATNALITPNYILAMDAEGQAKWVNTLSNINTYGGLTGMTGPTGPINPAALLTVTGGPIPGLIGYIGQTIPHNVPTVVQLPNVDMSNSTTNVNIGILYDPVTGSFTNNTLVPLQLLLTWQIGWTNQTPITYTSLTTYAEVSGLYIDPLQSKYGYNSITDANDNIHYTIQSSSCVIYLDICDKFFIYARQTNSGNSSTLISGSTSDMALGYSTKLAITLVQTGPKGDTGPTGQTGPTGPIAPLLTENFMVVGGTDMKFSYNGLAWNPCDLSSSMVTATQCNAIAWSGNLWTAGFTPSVSGDNPLVYFAYSSDGINWYPGNSSGLTITSCNAIAWNGYLWTAGTSGSTVFAYSYDGIYWTSSPIPYVTTSQCNTIAWNGSIWVAGVLDSSTFQYMYSYDGINWLQSQTTTFDNGGQVKTLAYNGLLWVAGGYGPVLPSGSTLSRSPDGITWTSSSAITLLNNGCNSVAWNGYMWVAGGEPDSSGNTILYSYDGLNWTESSSGSTLLSTGCNTVSWNGSIWFAGGNLCPDYAIYSNDGINWAIFDQLPFNGIINASAARRPLPYVGKTIVPPVLNQYVGPPNGAITYVSPSGGTGLNDIYYSRFVTIHESGGTGTLEVMGTVQIGPTASITYDVSNDLIFNTNLLPSTGYAYNLGSLTYPWQGIYVGTGSVHIGPTGTISADQSNNLVLNTTLLPDLSDVYTFGNADQFWKDVYVGTGGVHIGPTGSVLADQSNNLVVNTSFIPDLSDAYTLGNVDQFWKNVYVGTGGVQIGPTGSIVADQSNNLVLNTTLLPDISNAYTLGSTGYPWSQLFVGPSGIQIGPTGSIVADLSNNLIFSSNLIPDISNTYTLGSTDYPWSHLFVGQSGIQIGPTGTIVADLSNNLIFSSNLIPDMSGIRNLGSASKPWADIYLDTSATIHIGPTGTITSDASNNLVLNTNLLPATGNAYSLGSVTKPWADIYVGTGSVHIGPTGIISSDQLGNVIISTTSGLSLTGPLGPSQVYDTVYNLPPGSGDGDFLTENFMVAVGSGTSPIIYSYDGTTWTNAIQSIFGTVNTVAWNGSLWVCGGFNGAAGVIAYSSDGINWYQGTGNVLSDVTGVAWNGSMWVAVGNSGVGGSYSTEYSYDGIHWLAGQNIFSTGGHGIAWNGSIWIAVGQGSSSIYYSYDGISWQASSNDPFGGIANGIAWNGSLWVAVGQGSTSIAWSSDGITWTAISNSTTLYFSGGEGIAWNGSQFVAVGGGGAPGRIAYSPDGKNWTAATSNPFSILGTGVTWNGYKWFAVGGTTPIMASSIDGNIWTTVSCGALNGFGSSIASRRVLPYVSQTVTPPIFHQNGIGPTGGALVFTSPTGTNNLYYSRFLNITENGNGTGVLKVNGTMDVSSVINPNGPLLLGPANKSDCLVLNTNPGSTAGYLSIGGAGAGTVNIGGGNPLIPNYNGTIQMSGAQINNPTLTIGANSVDSNNIIVGPGSITTFGTTNGLVITPNVNSGPLLSPTSGTFGQLLLGTTSSNCVFINQTDVGPQTPYGLALGSTANYWSSLYLRYPILYAPLANATSYSWTYEISGGAYSSGGTVDAPTGSFVNWISPGGSAPPVIGNFYITIGSPGIYRITLNFQLIPVSGSTQSGTICIAVQTGAGDQIIAYSIAGSYWYFSTITVDTVLQTGDKIYIPFGPGDYLNNTIYAPVSNLNLSLVTALF</sequence>
<dbReference type="EMBL" id="MN739613">
    <property type="protein sequence ID" value="QHT15477.1"/>
    <property type="molecule type" value="Genomic_DNA"/>
</dbReference>
<dbReference type="Gene3D" id="2.120.10.80">
    <property type="entry name" value="Kelch-type beta propeller"/>
    <property type="match status" value="1"/>
</dbReference>
<dbReference type="InterPro" id="IPR015915">
    <property type="entry name" value="Kelch-typ_b-propeller"/>
</dbReference>
<dbReference type="InterPro" id="IPR036278">
    <property type="entry name" value="Sialidase_sf"/>
</dbReference>
<accession>A0A6C0DG30</accession>
<evidence type="ECO:0000313" key="1">
    <source>
        <dbReference type="EMBL" id="QHT15477.1"/>
    </source>
</evidence>
<name>A0A6C0DG30_9ZZZZ</name>
<dbReference type="SUPFAM" id="SSF50939">
    <property type="entry name" value="Sialidases"/>
    <property type="match status" value="2"/>
</dbReference>
<reference evidence="1" key="1">
    <citation type="journal article" date="2020" name="Nature">
        <title>Giant virus diversity and host interactions through global metagenomics.</title>
        <authorList>
            <person name="Schulz F."/>
            <person name="Roux S."/>
            <person name="Paez-Espino D."/>
            <person name="Jungbluth S."/>
            <person name="Walsh D.A."/>
            <person name="Denef V.J."/>
            <person name="McMahon K.D."/>
            <person name="Konstantinidis K.T."/>
            <person name="Eloe-Fadrosh E.A."/>
            <person name="Kyrpides N.C."/>
            <person name="Woyke T."/>
        </authorList>
    </citation>
    <scope>NUCLEOTIDE SEQUENCE</scope>
    <source>
        <strain evidence="1">GVMAG-M-3300023174-176</strain>
    </source>
</reference>
<protein>
    <submittedName>
        <fullName evidence="1">Uncharacterized protein</fullName>
    </submittedName>
</protein>
<organism evidence="1">
    <name type="scientific">viral metagenome</name>
    <dbReference type="NCBI Taxonomy" id="1070528"/>
    <lineage>
        <taxon>unclassified sequences</taxon>
        <taxon>metagenomes</taxon>
        <taxon>organismal metagenomes</taxon>
    </lineage>
</organism>
<proteinExistence type="predicted"/>